<reference evidence="5 6" key="1">
    <citation type="submission" date="2016-01" db="EMBL/GenBank/DDBJ databases">
        <title>Draft Genome Sequences of Seven Thermophilic Sporeformers Isolated from Foods.</title>
        <authorList>
            <person name="Berendsen E.M."/>
            <person name="Wells-Bennik M.H."/>
            <person name="Krawcyk A.O."/>
            <person name="De Jong A."/>
            <person name="Holsappel S."/>
            <person name="Eijlander R.T."/>
            <person name="Kuipers O.P."/>
        </authorList>
    </citation>
    <scope>NUCLEOTIDE SEQUENCE [LARGE SCALE GENOMIC DNA]</scope>
    <source>
        <strain evidence="5 6">B4135</strain>
    </source>
</reference>
<dbReference type="STRING" id="301148.B4135_0338"/>
<dbReference type="CDD" id="cd02947">
    <property type="entry name" value="TRX_family"/>
    <property type="match status" value="1"/>
</dbReference>
<keyword evidence="2" id="KW-1015">Disulfide bond</keyword>
<feature type="domain" description="Thioredoxin" evidence="4">
    <location>
        <begin position="62"/>
        <end position="151"/>
    </location>
</feature>
<sequence>MKKVIAFLSVVIVIFAAIWVLNAYQQREKLKGNPYKKSSLHSETIAQLDDPNYQNIVLPEELAAQLKDGNDETVYFYSPTCSYCRKTTPIVVPLSNDLGIDLKLFNLLEFEEGWEQYDIEATPTIIHFENGKESARIVGYNEKEVFEQWFEENVLK</sequence>
<dbReference type="PATRIC" id="fig|301148.3.peg.3423"/>
<dbReference type="RefSeq" id="WP_061568862.1">
    <property type="nucleotide sequence ID" value="NZ_LQYT01000040.1"/>
</dbReference>
<dbReference type="Proteomes" id="UP000075683">
    <property type="component" value="Unassembled WGS sequence"/>
</dbReference>
<dbReference type="Pfam" id="PF00085">
    <property type="entry name" value="Thioredoxin"/>
    <property type="match status" value="1"/>
</dbReference>
<evidence type="ECO:0000256" key="2">
    <source>
        <dbReference type="ARBA" id="ARBA00023157"/>
    </source>
</evidence>
<gene>
    <name evidence="5" type="ORF">B4135_0338</name>
</gene>
<dbReference type="EMBL" id="LQYT01000040">
    <property type="protein sequence ID" value="KYD19434.1"/>
    <property type="molecule type" value="Genomic_DNA"/>
</dbReference>
<comment type="similarity">
    <text evidence="1">Belongs to the thioredoxin family.</text>
</comment>
<dbReference type="GO" id="GO:0015035">
    <property type="term" value="F:protein-disulfide reductase activity"/>
    <property type="evidence" value="ECO:0007669"/>
    <property type="project" value="TreeGrafter"/>
</dbReference>
<comment type="caution">
    <text evidence="5">The sequence shown here is derived from an EMBL/GenBank/DDBJ whole genome shotgun (WGS) entry which is preliminary data.</text>
</comment>
<dbReference type="GO" id="GO:0005829">
    <property type="term" value="C:cytosol"/>
    <property type="evidence" value="ECO:0007669"/>
    <property type="project" value="TreeGrafter"/>
</dbReference>
<protein>
    <recommendedName>
        <fullName evidence="4">Thioredoxin domain-containing protein</fullName>
    </recommendedName>
</protein>
<accession>A0A150M4A4</accession>
<dbReference type="InterPro" id="IPR013766">
    <property type="entry name" value="Thioredoxin_domain"/>
</dbReference>
<dbReference type="Gene3D" id="3.40.30.10">
    <property type="entry name" value="Glutaredoxin"/>
    <property type="match status" value="1"/>
</dbReference>
<name>A0A150M4A4_9BACI</name>
<dbReference type="PANTHER" id="PTHR45663:SF11">
    <property type="entry name" value="GEO12009P1"/>
    <property type="match status" value="1"/>
</dbReference>
<dbReference type="AlphaFoldDB" id="A0A150M4A4"/>
<dbReference type="OrthoDB" id="32134at2"/>
<keyword evidence="3" id="KW-0676">Redox-active center</keyword>
<dbReference type="SUPFAM" id="SSF52833">
    <property type="entry name" value="Thioredoxin-like"/>
    <property type="match status" value="1"/>
</dbReference>
<evidence type="ECO:0000313" key="6">
    <source>
        <dbReference type="Proteomes" id="UP000075683"/>
    </source>
</evidence>
<evidence type="ECO:0000256" key="1">
    <source>
        <dbReference type="ARBA" id="ARBA00008987"/>
    </source>
</evidence>
<organism evidence="5 6">
    <name type="scientific">Caldibacillus debilis</name>
    <dbReference type="NCBI Taxonomy" id="301148"/>
    <lineage>
        <taxon>Bacteria</taxon>
        <taxon>Bacillati</taxon>
        <taxon>Bacillota</taxon>
        <taxon>Bacilli</taxon>
        <taxon>Bacillales</taxon>
        <taxon>Bacillaceae</taxon>
        <taxon>Caldibacillus</taxon>
    </lineage>
</organism>
<dbReference type="PANTHER" id="PTHR45663">
    <property type="entry name" value="GEO12009P1"/>
    <property type="match status" value="1"/>
</dbReference>
<dbReference type="InterPro" id="IPR036249">
    <property type="entry name" value="Thioredoxin-like_sf"/>
</dbReference>
<evidence type="ECO:0000313" key="5">
    <source>
        <dbReference type="EMBL" id="KYD19434.1"/>
    </source>
</evidence>
<proteinExistence type="inferred from homology"/>
<dbReference type="GO" id="GO:0045454">
    <property type="term" value="P:cell redox homeostasis"/>
    <property type="evidence" value="ECO:0007669"/>
    <property type="project" value="TreeGrafter"/>
</dbReference>
<evidence type="ECO:0000256" key="3">
    <source>
        <dbReference type="ARBA" id="ARBA00023284"/>
    </source>
</evidence>
<evidence type="ECO:0000259" key="4">
    <source>
        <dbReference type="Pfam" id="PF00085"/>
    </source>
</evidence>